<dbReference type="Pfam" id="PF00172">
    <property type="entry name" value="Zn_clus"/>
    <property type="match status" value="2"/>
</dbReference>
<feature type="domain" description="Zn(2)-C6 fungal-type" evidence="2">
    <location>
        <begin position="60"/>
        <end position="95"/>
    </location>
</feature>
<reference evidence="3" key="1">
    <citation type="submission" date="2019-01" db="EMBL/GenBank/DDBJ databases">
        <title>Draft genome sequences of three monokaryotic isolates of the white-rot basidiomycete fungus Dichomitus squalens.</title>
        <authorList>
            <consortium name="DOE Joint Genome Institute"/>
            <person name="Lopez S.C."/>
            <person name="Andreopoulos B."/>
            <person name="Pangilinan J."/>
            <person name="Lipzen A."/>
            <person name="Riley R."/>
            <person name="Ahrendt S."/>
            <person name="Ng V."/>
            <person name="Barry K."/>
            <person name="Daum C."/>
            <person name="Grigoriev I.V."/>
            <person name="Hilden K.S."/>
            <person name="Makela M.R."/>
            <person name="de Vries R.P."/>
        </authorList>
    </citation>
    <scope>NUCLEOTIDE SEQUENCE [LARGE SCALE GENOMIC DNA]</scope>
    <source>
        <strain evidence="3">OM18370.1</strain>
    </source>
</reference>
<dbReference type="AlphaFoldDB" id="A0A4Q9MX23"/>
<dbReference type="CDD" id="cd00067">
    <property type="entry name" value="GAL4"/>
    <property type="match status" value="1"/>
</dbReference>
<sequence length="185" mass="20156">MTRSPEPPKKIACTNCSRKKTRCENSADGRPCATCTQKRLDCRYPDPDAPGSGGAQRRTSCDSCHKEKVRCRRAKDGEDDTRCMNCREKNIQCVFPKAGEHEELPVADSESPVAGPSRSQAASSVHRGQCSLPVFLLSSTTLSCPAPSFSICRVDRRLTAPSADGGPDCRSRCQYFRTGDAKHAS</sequence>
<dbReference type="Gene3D" id="4.10.240.10">
    <property type="entry name" value="Zn(2)-C6 fungal-type DNA-binding domain"/>
    <property type="match status" value="2"/>
</dbReference>
<proteinExistence type="predicted"/>
<dbReference type="InterPro" id="IPR050797">
    <property type="entry name" value="Carb_Metab_Trans_Reg"/>
</dbReference>
<accession>A0A4Q9MX23</accession>
<dbReference type="GO" id="GO:0008270">
    <property type="term" value="F:zinc ion binding"/>
    <property type="evidence" value="ECO:0007669"/>
    <property type="project" value="InterPro"/>
</dbReference>
<name>A0A4Q9MX23_9APHY</name>
<dbReference type="PROSITE" id="PS00463">
    <property type="entry name" value="ZN2_CY6_FUNGAL_1"/>
    <property type="match status" value="2"/>
</dbReference>
<dbReference type="GO" id="GO:0000981">
    <property type="term" value="F:DNA-binding transcription factor activity, RNA polymerase II-specific"/>
    <property type="evidence" value="ECO:0007669"/>
    <property type="project" value="InterPro"/>
</dbReference>
<dbReference type="OrthoDB" id="2260578at2759"/>
<dbReference type="PANTHER" id="PTHR31668">
    <property type="entry name" value="GLUCOSE TRANSPORT TRANSCRIPTION REGULATOR RGT1-RELATED-RELATED"/>
    <property type="match status" value="1"/>
</dbReference>
<dbReference type="SUPFAM" id="SSF57701">
    <property type="entry name" value="Zn2/Cys6 DNA-binding domain"/>
    <property type="match status" value="2"/>
</dbReference>
<organism evidence="3">
    <name type="scientific">Dichomitus squalens</name>
    <dbReference type="NCBI Taxonomy" id="114155"/>
    <lineage>
        <taxon>Eukaryota</taxon>
        <taxon>Fungi</taxon>
        <taxon>Dikarya</taxon>
        <taxon>Basidiomycota</taxon>
        <taxon>Agaricomycotina</taxon>
        <taxon>Agaricomycetes</taxon>
        <taxon>Polyporales</taxon>
        <taxon>Polyporaceae</taxon>
        <taxon>Dichomitus</taxon>
    </lineage>
</organism>
<dbReference type="GO" id="GO:0005634">
    <property type="term" value="C:nucleus"/>
    <property type="evidence" value="ECO:0007669"/>
    <property type="project" value="TreeGrafter"/>
</dbReference>
<evidence type="ECO:0000256" key="1">
    <source>
        <dbReference type="ARBA" id="ARBA00023242"/>
    </source>
</evidence>
<protein>
    <recommendedName>
        <fullName evidence="2">Zn(2)-C6 fungal-type domain-containing protein</fullName>
    </recommendedName>
</protein>
<keyword evidence="1" id="KW-0539">Nucleus</keyword>
<dbReference type="SMART" id="SM00066">
    <property type="entry name" value="GAL4"/>
    <property type="match status" value="2"/>
</dbReference>
<dbReference type="InterPro" id="IPR001138">
    <property type="entry name" value="Zn2Cys6_DnaBD"/>
</dbReference>
<dbReference type="GO" id="GO:0001080">
    <property type="term" value="P:nitrogen catabolite activation of transcription from RNA polymerase II promoter"/>
    <property type="evidence" value="ECO:0007669"/>
    <property type="project" value="TreeGrafter"/>
</dbReference>
<dbReference type="PROSITE" id="PS50048">
    <property type="entry name" value="ZN2_CY6_FUNGAL_2"/>
    <property type="match status" value="2"/>
</dbReference>
<feature type="domain" description="Zn(2)-C6 fungal-type" evidence="2">
    <location>
        <begin position="12"/>
        <end position="44"/>
    </location>
</feature>
<evidence type="ECO:0000313" key="3">
    <source>
        <dbReference type="EMBL" id="TBU32255.1"/>
    </source>
</evidence>
<dbReference type="EMBL" id="ML143395">
    <property type="protein sequence ID" value="TBU32255.1"/>
    <property type="molecule type" value="Genomic_DNA"/>
</dbReference>
<dbReference type="InterPro" id="IPR036864">
    <property type="entry name" value="Zn2-C6_fun-type_DNA-bd_sf"/>
</dbReference>
<dbReference type="Proteomes" id="UP000292957">
    <property type="component" value="Unassembled WGS sequence"/>
</dbReference>
<evidence type="ECO:0000259" key="2">
    <source>
        <dbReference type="PROSITE" id="PS50048"/>
    </source>
</evidence>
<dbReference type="PANTHER" id="PTHR31668:SF4">
    <property type="entry name" value="TRANSCRIPTIONAL ACTIVATOR PROTEIN DAL81"/>
    <property type="match status" value="1"/>
</dbReference>
<gene>
    <name evidence="3" type="ORF">BD311DRAFT_655113</name>
</gene>